<evidence type="ECO:0000259" key="10">
    <source>
        <dbReference type="Pfam" id="PF03070"/>
    </source>
</evidence>
<gene>
    <name evidence="11" type="ORF">EV207_1386</name>
</gene>
<dbReference type="Proteomes" id="UP000295416">
    <property type="component" value="Unassembled WGS sequence"/>
</dbReference>
<comment type="function">
    <text evidence="9">Catalyzes an amino-pyrimidine hydrolysis reaction at the C5' of the pyrimidine moiety of thiamine compounds, a reaction that is part of a thiamine salvage pathway.</text>
</comment>
<dbReference type="InterPro" id="IPR004305">
    <property type="entry name" value="Thiaminase-2/PQQC"/>
</dbReference>
<evidence type="ECO:0000256" key="8">
    <source>
        <dbReference type="ARBA" id="ARBA00048337"/>
    </source>
</evidence>
<accession>A0A4R2NKD6</accession>
<sequence length="229" mass="26685">MMTFSQELRKEADPIFEAIFNHPFVQGIAKGHLESAQLVHYVKQDFEYLNTFMKVYGLAISKCDTREDINLFNSQIGFILNSEIHPHQNFCEVAGVTYEELQGEELAPTANHYIDHMLTAAHQGTLGETIAALLPCPWTYWEIGKKLVREVQPDASHPFNEWIRFYGEDRGRKPLTEVFCERLDKWAETAPQFEKDLMMKHFIKSCQLEYAFWDMAFNIEKWPVDLVMA</sequence>
<evidence type="ECO:0000256" key="9">
    <source>
        <dbReference type="RuleBase" id="RU363093"/>
    </source>
</evidence>
<dbReference type="GO" id="GO:0005829">
    <property type="term" value="C:cytosol"/>
    <property type="evidence" value="ECO:0007669"/>
    <property type="project" value="TreeGrafter"/>
</dbReference>
<comment type="similarity">
    <text evidence="3 9">Belongs to the TenA family.</text>
</comment>
<dbReference type="InterPro" id="IPR050967">
    <property type="entry name" value="Thiamine_Salvage_TenA"/>
</dbReference>
<evidence type="ECO:0000313" key="12">
    <source>
        <dbReference type="Proteomes" id="UP000295416"/>
    </source>
</evidence>
<keyword evidence="7 9" id="KW-0784">Thiamine biosynthesis</keyword>
<evidence type="ECO:0000256" key="4">
    <source>
        <dbReference type="ARBA" id="ARBA00011881"/>
    </source>
</evidence>
<dbReference type="EMBL" id="SLXK01000038">
    <property type="protein sequence ID" value="TCP21921.1"/>
    <property type="molecule type" value="Genomic_DNA"/>
</dbReference>
<keyword evidence="12" id="KW-1185">Reference proteome</keyword>
<proteinExistence type="inferred from homology"/>
<evidence type="ECO:0000256" key="1">
    <source>
        <dbReference type="ARBA" id="ARBA00001881"/>
    </source>
</evidence>
<comment type="catalytic activity">
    <reaction evidence="8 9">
        <text>thiamine + H2O = 5-(2-hydroxyethyl)-4-methylthiazole + 4-amino-5-hydroxymethyl-2-methylpyrimidine + H(+)</text>
        <dbReference type="Rhea" id="RHEA:17509"/>
        <dbReference type="ChEBI" id="CHEBI:15377"/>
        <dbReference type="ChEBI" id="CHEBI:15378"/>
        <dbReference type="ChEBI" id="CHEBI:16892"/>
        <dbReference type="ChEBI" id="CHEBI:17957"/>
        <dbReference type="ChEBI" id="CHEBI:18385"/>
        <dbReference type="EC" id="3.5.99.2"/>
    </reaction>
</comment>
<feature type="domain" description="Thiaminase-2/PQQC" evidence="10">
    <location>
        <begin position="10"/>
        <end position="217"/>
    </location>
</feature>
<evidence type="ECO:0000313" key="11">
    <source>
        <dbReference type="EMBL" id="TCP21921.1"/>
    </source>
</evidence>
<evidence type="ECO:0000256" key="3">
    <source>
        <dbReference type="ARBA" id="ARBA00010264"/>
    </source>
</evidence>
<dbReference type="SUPFAM" id="SSF48613">
    <property type="entry name" value="Heme oxygenase-like"/>
    <property type="match status" value="1"/>
</dbReference>
<reference evidence="11 12" key="1">
    <citation type="submission" date="2019-03" db="EMBL/GenBank/DDBJ databases">
        <title>Genomic Encyclopedia of Type Strains, Phase IV (KMG-IV): sequencing the most valuable type-strain genomes for metagenomic binning, comparative biology and taxonomic classification.</title>
        <authorList>
            <person name="Goeker M."/>
        </authorList>
    </citation>
    <scope>NUCLEOTIDE SEQUENCE [LARGE SCALE GENOMIC DNA]</scope>
    <source>
        <strain evidence="11 12">DSM 19377</strain>
    </source>
</reference>
<dbReference type="InterPro" id="IPR027574">
    <property type="entry name" value="Thiaminase_II"/>
</dbReference>
<comment type="catalytic activity">
    <reaction evidence="1 9">
        <text>4-amino-5-aminomethyl-2-methylpyrimidine + H2O = 4-amino-5-hydroxymethyl-2-methylpyrimidine + NH4(+)</text>
        <dbReference type="Rhea" id="RHEA:31799"/>
        <dbReference type="ChEBI" id="CHEBI:15377"/>
        <dbReference type="ChEBI" id="CHEBI:16892"/>
        <dbReference type="ChEBI" id="CHEBI:28938"/>
        <dbReference type="ChEBI" id="CHEBI:63416"/>
        <dbReference type="EC" id="3.5.99.2"/>
    </reaction>
</comment>
<dbReference type="GO" id="GO:0009228">
    <property type="term" value="P:thiamine biosynthetic process"/>
    <property type="evidence" value="ECO:0007669"/>
    <property type="project" value="UniProtKB-KW"/>
</dbReference>
<dbReference type="PANTHER" id="PTHR43198:SF2">
    <property type="entry name" value="SI:CH1073-67J19.1-RELATED"/>
    <property type="match status" value="1"/>
</dbReference>
<dbReference type="Pfam" id="PF03070">
    <property type="entry name" value="TENA_THI-4"/>
    <property type="match status" value="1"/>
</dbReference>
<dbReference type="InterPro" id="IPR016084">
    <property type="entry name" value="Haem_Oase-like_multi-hlx"/>
</dbReference>
<comment type="pathway">
    <text evidence="2 9">Cofactor biosynthesis; thiamine diphosphate biosynthesis.</text>
</comment>
<evidence type="ECO:0000256" key="7">
    <source>
        <dbReference type="ARBA" id="ARBA00022977"/>
    </source>
</evidence>
<dbReference type="PANTHER" id="PTHR43198">
    <property type="entry name" value="BIFUNCTIONAL TH2 PROTEIN"/>
    <property type="match status" value="1"/>
</dbReference>
<protein>
    <recommendedName>
        <fullName evidence="6 9">Aminopyrimidine aminohydrolase</fullName>
        <ecNumber evidence="5 9">3.5.99.2</ecNumber>
    </recommendedName>
</protein>
<name>A0A4R2NKD6_9BACL</name>
<dbReference type="EC" id="3.5.99.2" evidence="5 9"/>
<evidence type="ECO:0000256" key="5">
    <source>
        <dbReference type="ARBA" id="ARBA00012684"/>
    </source>
</evidence>
<evidence type="ECO:0000256" key="6">
    <source>
        <dbReference type="ARBA" id="ARBA00013647"/>
    </source>
</evidence>
<dbReference type="CDD" id="cd19360">
    <property type="entry name" value="TenA_C_SaTenA-like"/>
    <property type="match status" value="1"/>
</dbReference>
<dbReference type="GO" id="GO:0009229">
    <property type="term" value="P:thiamine diphosphate biosynthetic process"/>
    <property type="evidence" value="ECO:0007669"/>
    <property type="project" value="UniProtKB-UniPathway"/>
</dbReference>
<keyword evidence="9" id="KW-0378">Hydrolase</keyword>
<organism evidence="11 12">
    <name type="scientific">Scopulibacillus darangshiensis</name>
    <dbReference type="NCBI Taxonomy" id="442528"/>
    <lineage>
        <taxon>Bacteria</taxon>
        <taxon>Bacillati</taxon>
        <taxon>Bacillota</taxon>
        <taxon>Bacilli</taxon>
        <taxon>Bacillales</taxon>
        <taxon>Sporolactobacillaceae</taxon>
        <taxon>Scopulibacillus</taxon>
    </lineage>
</organism>
<dbReference type="NCBIfam" id="TIGR04306">
    <property type="entry name" value="salvage_TenA"/>
    <property type="match status" value="1"/>
</dbReference>
<dbReference type="UniPathway" id="UPA00060"/>
<dbReference type="GO" id="GO:0050334">
    <property type="term" value="F:thiaminase activity"/>
    <property type="evidence" value="ECO:0007669"/>
    <property type="project" value="UniProtKB-EC"/>
</dbReference>
<comment type="caution">
    <text evidence="11">The sequence shown here is derived from an EMBL/GenBank/DDBJ whole genome shotgun (WGS) entry which is preliminary data.</text>
</comment>
<evidence type="ECO:0000256" key="2">
    <source>
        <dbReference type="ARBA" id="ARBA00004948"/>
    </source>
</evidence>
<dbReference type="AlphaFoldDB" id="A0A4R2NKD6"/>
<comment type="subunit">
    <text evidence="4">Homotetramer.</text>
</comment>
<dbReference type="Gene3D" id="1.20.910.10">
    <property type="entry name" value="Heme oxygenase-like"/>
    <property type="match status" value="1"/>
</dbReference>